<feature type="transmembrane region" description="Helical" evidence="9">
    <location>
        <begin position="331"/>
        <end position="351"/>
    </location>
</feature>
<dbReference type="Proteomes" id="UP000031561">
    <property type="component" value="Unassembled WGS sequence"/>
</dbReference>
<evidence type="ECO:0000256" key="7">
    <source>
        <dbReference type="ARBA" id="ARBA00023065"/>
    </source>
</evidence>
<dbReference type="Pfam" id="PF00999">
    <property type="entry name" value="Na_H_Exchanger"/>
    <property type="match status" value="1"/>
</dbReference>
<evidence type="ECO:0000256" key="2">
    <source>
        <dbReference type="ARBA" id="ARBA00005551"/>
    </source>
</evidence>
<evidence type="ECO:0000259" key="10">
    <source>
        <dbReference type="Pfam" id="PF00999"/>
    </source>
</evidence>
<keyword evidence="6 9" id="KW-1133">Transmembrane helix</keyword>
<feature type="transmembrane region" description="Helical" evidence="9">
    <location>
        <begin position="221"/>
        <end position="248"/>
    </location>
</feature>
<keyword evidence="8 9" id="KW-0472">Membrane</keyword>
<keyword evidence="7" id="KW-0406">Ion transport</keyword>
<feature type="domain" description="Cation/H+ exchanger transmembrane" evidence="10">
    <location>
        <begin position="17"/>
        <end position="384"/>
    </location>
</feature>
<reference evidence="11 12" key="1">
    <citation type="journal article" date="2015" name="Genome Announc.">
        <title>Draft Genome Sequence of Filamentous Marine Cyanobacterium Lyngbya confervoides Strain BDU141951.</title>
        <authorList>
            <person name="Chandrababunaidu M.M."/>
            <person name="Sen D."/>
            <person name="Tripathy S."/>
        </authorList>
    </citation>
    <scope>NUCLEOTIDE SEQUENCE [LARGE SCALE GENOMIC DNA]</scope>
    <source>
        <strain evidence="11 12">BDU141951</strain>
    </source>
</reference>
<keyword evidence="4" id="KW-0050">Antiport</keyword>
<feature type="transmembrane region" description="Helical" evidence="9">
    <location>
        <begin position="6"/>
        <end position="27"/>
    </location>
</feature>
<feature type="transmembrane region" description="Helical" evidence="9">
    <location>
        <begin position="59"/>
        <end position="78"/>
    </location>
</feature>
<evidence type="ECO:0000256" key="6">
    <source>
        <dbReference type="ARBA" id="ARBA00022989"/>
    </source>
</evidence>
<evidence type="ECO:0000256" key="9">
    <source>
        <dbReference type="SAM" id="Phobius"/>
    </source>
</evidence>
<evidence type="ECO:0000256" key="8">
    <source>
        <dbReference type="ARBA" id="ARBA00023136"/>
    </source>
</evidence>
<feature type="transmembrane region" description="Helical" evidence="9">
    <location>
        <begin position="268"/>
        <end position="286"/>
    </location>
</feature>
<dbReference type="GO" id="GO:0015297">
    <property type="term" value="F:antiporter activity"/>
    <property type="evidence" value="ECO:0007669"/>
    <property type="project" value="UniProtKB-KW"/>
</dbReference>
<dbReference type="PANTHER" id="PTHR43562:SF4">
    <property type="entry name" value="NA(+)_H(+) ANTIPORTER NHAS5"/>
    <property type="match status" value="1"/>
</dbReference>
<keyword evidence="5 9" id="KW-0812">Transmembrane</keyword>
<evidence type="ECO:0000256" key="1">
    <source>
        <dbReference type="ARBA" id="ARBA00004141"/>
    </source>
</evidence>
<sequence>MFDLPLKDPILIVALLLVLIGMVPFLARQLRLPSIVLLILVGMGAGTHGLGLIARDAQLILLEKIGLLYIMLLAGVQIDLGNLRRLGLRSLIFGVLTFLVPFGLGIVLGYFGFGLSMTGACVVGLLLSPHVLLAYPTVIRQGLTQEEFIGVTVGATVVTSFLTLLVFSMIQAAALGTLGPGFTLKIVLGLPVLIGLSFWIIPRWGDQLLKDPQGDLRSQFIFVLATLFVVAGMTTLLGIDAIVGAFIAGLALNPAIPLHSPLMQRVEFVGNSLFIPSFLISVGVLCNPRVLGSSVEVVGITLALTLVSFLGKAIATGIVRHLFGYSVLQGMAMLSLTIARAALVLVIALFARNYELISEVIFNVTVAYILLTCLVGSALTEWTTVKLRSEASA</sequence>
<protein>
    <submittedName>
        <fullName evidence="11">Cation:proton antiporter</fullName>
    </submittedName>
</protein>
<feature type="transmembrane region" description="Helical" evidence="9">
    <location>
        <begin position="298"/>
        <end position="319"/>
    </location>
</feature>
<feature type="transmembrane region" description="Helical" evidence="9">
    <location>
        <begin position="34"/>
        <end position="53"/>
    </location>
</feature>
<accession>A0ABD4SZ43</accession>
<comment type="caution">
    <text evidence="11">The sequence shown here is derived from an EMBL/GenBank/DDBJ whole genome shotgun (WGS) entry which is preliminary data.</text>
</comment>
<evidence type="ECO:0000256" key="3">
    <source>
        <dbReference type="ARBA" id="ARBA00022448"/>
    </source>
</evidence>
<dbReference type="InterPro" id="IPR006153">
    <property type="entry name" value="Cation/H_exchanger_TM"/>
</dbReference>
<name>A0ABD4SZ43_9CYAN</name>
<feature type="transmembrane region" description="Helical" evidence="9">
    <location>
        <begin position="360"/>
        <end position="379"/>
    </location>
</feature>
<feature type="transmembrane region" description="Helical" evidence="9">
    <location>
        <begin position="148"/>
        <end position="170"/>
    </location>
</feature>
<evidence type="ECO:0000256" key="4">
    <source>
        <dbReference type="ARBA" id="ARBA00022449"/>
    </source>
</evidence>
<proteinExistence type="inferred from homology"/>
<feature type="transmembrane region" description="Helical" evidence="9">
    <location>
        <begin position="182"/>
        <end position="201"/>
    </location>
</feature>
<comment type="similarity">
    <text evidence="2">Belongs to the monovalent cation:proton antiporter 2 (CPA2) transporter (TC 2.A.37) family.</text>
</comment>
<dbReference type="GO" id="GO:0016020">
    <property type="term" value="C:membrane"/>
    <property type="evidence" value="ECO:0007669"/>
    <property type="project" value="UniProtKB-SubCell"/>
</dbReference>
<organism evidence="11 12">
    <name type="scientific">Lyngbya confervoides BDU141951</name>
    <dbReference type="NCBI Taxonomy" id="1574623"/>
    <lineage>
        <taxon>Bacteria</taxon>
        <taxon>Bacillati</taxon>
        <taxon>Cyanobacteriota</taxon>
        <taxon>Cyanophyceae</taxon>
        <taxon>Oscillatoriophycideae</taxon>
        <taxon>Oscillatoriales</taxon>
        <taxon>Microcoleaceae</taxon>
        <taxon>Lyngbya</taxon>
    </lineage>
</organism>
<evidence type="ECO:0000313" key="12">
    <source>
        <dbReference type="Proteomes" id="UP000031561"/>
    </source>
</evidence>
<dbReference type="GO" id="GO:0006811">
    <property type="term" value="P:monoatomic ion transport"/>
    <property type="evidence" value="ECO:0007669"/>
    <property type="project" value="UniProtKB-KW"/>
</dbReference>
<evidence type="ECO:0000313" key="11">
    <source>
        <dbReference type="EMBL" id="MCM1981533.1"/>
    </source>
</evidence>
<feature type="transmembrane region" description="Helical" evidence="9">
    <location>
        <begin position="117"/>
        <end position="136"/>
    </location>
</feature>
<dbReference type="PANTHER" id="PTHR43562">
    <property type="entry name" value="NAPA-TYPE SODIUM/HYDROGEN ANTIPORTER"/>
    <property type="match status" value="1"/>
</dbReference>
<keyword evidence="12" id="KW-1185">Reference proteome</keyword>
<dbReference type="RefSeq" id="WP_250833230.1">
    <property type="nucleotide sequence ID" value="NZ_JTHE03000009.1"/>
</dbReference>
<dbReference type="InterPro" id="IPR038770">
    <property type="entry name" value="Na+/solute_symporter_sf"/>
</dbReference>
<dbReference type="AlphaFoldDB" id="A0ABD4SZ43"/>
<feature type="transmembrane region" description="Helical" evidence="9">
    <location>
        <begin position="90"/>
        <end position="111"/>
    </location>
</feature>
<gene>
    <name evidence="11" type="ORF">QQ91_0001640</name>
</gene>
<comment type="subcellular location">
    <subcellularLocation>
        <location evidence="1">Membrane</location>
        <topology evidence="1">Multi-pass membrane protein</topology>
    </subcellularLocation>
</comment>
<dbReference type="Gene3D" id="1.20.1530.20">
    <property type="match status" value="1"/>
</dbReference>
<keyword evidence="3" id="KW-0813">Transport</keyword>
<dbReference type="EMBL" id="JTHE03000009">
    <property type="protein sequence ID" value="MCM1981533.1"/>
    <property type="molecule type" value="Genomic_DNA"/>
</dbReference>
<evidence type="ECO:0000256" key="5">
    <source>
        <dbReference type="ARBA" id="ARBA00022692"/>
    </source>
</evidence>